<dbReference type="GO" id="GO:0005737">
    <property type="term" value="C:cytoplasm"/>
    <property type="evidence" value="ECO:0007669"/>
    <property type="project" value="InterPro"/>
</dbReference>
<dbReference type="InterPro" id="IPR000132">
    <property type="entry name" value="Nitrilase/CN_hydratase_CS"/>
</dbReference>
<dbReference type="eggNOG" id="COG0171">
    <property type="taxonomic scope" value="Bacteria"/>
</dbReference>
<keyword evidence="13" id="KW-1185">Reference proteome</keyword>
<comment type="function">
    <text evidence="7">Catalyzes the ATP-dependent amidation of deamido-NAD to form NAD. Uses L-glutamine as a nitrogen source.</text>
</comment>
<keyword evidence="4 7" id="KW-0547">Nucleotide-binding</keyword>
<proteinExistence type="inferred from homology"/>
<name>I0AJQ0_IGNAJ</name>
<keyword evidence="6 7" id="KW-0520">NAD</keyword>
<reference evidence="12 13" key="1">
    <citation type="journal article" date="2012" name="Front. Microbiol.">
        <title>Complete genome of Ignavibacterium album, a metabolically versatile, flagellated, facultative anaerobe from the phylum Chlorobi.</title>
        <authorList>
            <person name="Liu Z."/>
            <person name="Frigaard N.-U."/>
            <person name="Vogl K."/>
            <person name="Iino T."/>
            <person name="Ohkuma M."/>
            <person name="Overmann J."/>
            <person name="Bryant D.A."/>
        </authorList>
    </citation>
    <scope>NUCLEOTIDE SEQUENCE [LARGE SCALE GENOMIC DNA]</scope>
    <source>
        <strain evidence="13">DSM 19864 / JCM 16511 / NBRC 101810 / Mat9-16</strain>
    </source>
</reference>
<evidence type="ECO:0000256" key="4">
    <source>
        <dbReference type="ARBA" id="ARBA00022741"/>
    </source>
</evidence>
<dbReference type="GO" id="GO:0005524">
    <property type="term" value="F:ATP binding"/>
    <property type="evidence" value="ECO:0007669"/>
    <property type="project" value="UniProtKB-UniRule"/>
</dbReference>
<feature type="active site" description="Nucleophile; for glutaminase activity" evidence="7">
    <location>
        <position position="148"/>
    </location>
</feature>
<evidence type="ECO:0000313" key="13">
    <source>
        <dbReference type="Proteomes" id="UP000007394"/>
    </source>
</evidence>
<dbReference type="PANTHER" id="PTHR23090:SF9">
    <property type="entry name" value="GLUTAMINE-DEPENDENT NAD(+) SYNTHETASE"/>
    <property type="match status" value="1"/>
</dbReference>
<evidence type="ECO:0000256" key="10">
    <source>
        <dbReference type="RuleBase" id="RU003811"/>
    </source>
</evidence>
<feature type="active site" description="Proton acceptor; for glutaminase activity" evidence="7">
    <location>
        <position position="41"/>
    </location>
</feature>
<evidence type="ECO:0000256" key="2">
    <source>
        <dbReference type="ARBA" id="ARBA00007145"/>
    </source>
</evidence>
<dbReference type="UniPathway" id="UPA00253">
    <property type="reaction ID" value="UER00334"/>
</dbReference>
<dbReference type="InterPro" id="IPR014445">
    <property type="entry name" value="Gln-dep_NAD_synthase"/>
</dbReference>
<dbReference type="NCBIfam" id="TIGR00552">
    <property type="entry name" value="nadE"/>
    <property type="match status" value="1"/>
</dbReference>
<sequence length="544" mass="61234">MKLALCQIDPIIGDLEYNKKKILDGYKKGIEAGADLVIFPELSLVGYPPLDLVEKKEFRLAVNKTANEIASKTASVGLIFGAITEDDDLIGTDVHNSALLCYEGKIQFIQHKTLIPNYDVFDEMRYFDPSKEVFVHQFKGENLGISICEDIWNDADYWYRRRYTRDPIQELLKKGATILINISASPYSYGKRQARKDMLSTLCRTDKLPLAYTCCVGAQTDLIFDGASMCFDKDGKLVKVGKSFEEDFILFDTEEKYEEIKNCEGSFEEEVFKALVFGLKEYCTKLNFKKVLVGLSGGIDSALVTCIAVEAMGAENVHVLLMPSKYSSEGSVTDSLKLIRNLGILFNNVSIQPVVDETISQLKSALKNIGGLTEENLQARIRGLYLMAYSNNEGHLLLTTGNKSEMAVGYATLYGDMAGGLAVIADVYKTDVYKIANYINREKEIIPNDIITKAPSAELKPNQKDQDTLPPYELLDKILRMYLEENKEFNEIKEIIGDEEVVLKVLRMVDFSEYKRKQAAPALRVSSKAFGYGRRYPIVQGWRK</sequence>
<dbReference type="HOGENOM" id="CLU_022313_2_0_10"/>
<dbReference type="Pfam" id="PF00795">
    <property type="entry name" value="CN_hydrolase"/>
    <property type="match status" value="1"/>
</dbReference>
<dbReference type="PIRSF" id="PIRSF006630">
    <property type="entry name" value="NADS_GAT"/>
    <property type="match status" value="1"/>
</dbReference>
<dbReference type="InterPro" id="IPR003694">
    <property type="entry name" value="NAD_synthase"/>
</dbReference>
<dbReference type="PANTHER" id="PTHR23090">
    <property type="entry name" value="NH 3 /GLUTAMINE-DEPENDENT NAD + SYNTHETASE"/>
    <property type="match status" value="1"/>
</dbReference>
<feature type="active site" description="For glutaminase activity" evidence="7">
    <location>
        <position position="112"/>
    </location>
</feature>
<dbReference type="AlphaFoldDB" id="I0AJQ0"/>
<evidence type="ECO:0000256" key="3">
    <source>
        <dbReference type="ARBA" id="ARBA00022598"/>
    </source>
</evidence>
<keyword evidence="3 7" id="KW-0436">Ligase</keyword>
<feature type="binding site" evidence="7">
    <location>
        <position position="376"/>
    </location>
    <ligand>
        <name>deamido-NAD(+)</name>
        <dbReference type="ChEBI" id="CHEBI:58437"/>
        <note>ligand shared between two neighboring subunits</note>
    </ligand>
</feature>
<dbReference type="EC" id="6.3.5.1" evidence="7 8"/>
<evidence type="ECO:0000259" key="11">
    <source>
        <dbReference type="PROSITE" id="PS50263"/>
    </source>
</evidence>
<feature type="binding site" evidence="7">
    <location>
        <position position="400"/>
    </location>
    <ligand>
        <name>ATP</name>
        <dbReference type="ChEBI" id="CHEBI:30616"/>
    </ligand>
</feature>
<feature type="binding site" evidence="7">
    <location>
        <position position="118"/>
    </location>
    <ligand>
        <name>L-glutamine</name>
        <dbReference type="ChEBI" id="CHEBI:58359"/>
    </ligand>
</feature>
<dbReference type="RefSeq" id="WP_014560360.1">
    <property type="nucleotide sequence ID" value="NC_017464.1"/>
</dbReference>
<dbReference type="STRING" id="945713.IALB_1499"/>
<keyword evidence="5 7" id="KW-0067">ATP-binding</keyword>
<evidence type="ECO:0000256" key="7">
    <source>
        <dbReference type="HAMAP-Rule" id="MF_02090"/>
    </source>
</evidence>
<feature type="binding site" evidence="7">
    <location>
        <position position="405"/>
    </location>
    <ligand>
        <name>deamido-NAD(+)</name>
        <dbReference type="ChEBI" id="CHEBI:58437"/>
        <note>ligand shared between two neighboring subunits</note>
    </ligand>
</feature>
<dbReference type="SUPFAM" id="SSF56317">
    <property type="entry name" value="Carbon-nitrogen hydrolase"/>
    <property type="match status" value="1"/>
</dbReference>
<dbReference type="NCBIfam" id="NF010588">
    <property type="entry name" value="PRK13981.1"/>
    <property type="match status" value="1"/>
</dbReference>
<dbReference type="Gene3D" id="3.60.110.10">
    <property type="entry name" value="Carbon-nitrogen hydrolase"/>
    <property type="match status" value="1"/>
</dbReference>
<dbReference type="HAMAP" id="MF_02090">
    <property type="entry name" value="NadE_glutamine_dep"/>
    <property type="match status" value="1"/>
</dbReference>
<dbReference type="PATRIC" id="fig|945713.3.peg.1499"/>
<protein>
    <recommendedName>
        <fullName evidence="7 8">Glutamine-dependent NAD(+) synthetase</fullName>
        <ecNumber evidence="7 8">6.3.5.1</ecNumber>
    </recommendedName>
    <alternativeName>
        <fullName evidence="7 8">NAD(+) synthase [glutamine-hydrolyzing]</fullName>
    </alternativeName>
</protein>
<evidence type="ECO:0000256" key="5">
    <source>
        <dbReference type="ARBA" id="ARBA00022840"/>
    </source>
</evidence>
<dbReference type="GO" id="GO:0000257">
    <property type="term" value="F:nitrilase activity"/>
    <property type="evidence" value="ECO:0007669"/>
    <property type="project" value="UniProtKB-ARBA"/>
</dbReference>
<dbReference type="KEGG" id="ial:IALB_1499"/>
<feature type="binding site" evidence="7">
    <location>
        <position position="191"/>
    </location>
    <ligand>
        <name>L-glutamine</name>
        <dbReference type="ChEBI" id="CHEBI:58359"/>
    </ligand>
</feature>
<dbReference type="GO" id="GO:0003952">
    <property type="term" value="F:NAD+ synthase (glutamine-hydrolyzing) activity"/>
    <property type="evidence" value="ECO:0007669"/>
    <property type="project" value="UniProtKB-UniRule"/>
</dbReference>
<dbReference type="InterPro" id="IPR036526">
    <property type="entry name" value="C-N_Hydrolase_sf"/>
</dbReference>
<feature type="binding site" evidence="7">
    <location>
        <position position="515"/>
    </location>
    <ligand>
        <name>deamido-NAD(+)</name>
        <dbReference type="ChEBI" id="CHEBI:58437"/>
        <note>ligand shared between two neighboring subunits</note>
    </ligand>
</feature>
<feature type="active site" description="Proton acceptor" evidence="9">
    <location>
        <position position="41"/>
    </location>
</feature>
<dbReference type="GO" id="GO:0008795">
    <property type="term" value="F:NAD+ synthase activity"/>
    <property type="evidence" value="ECO:0007669"/>
    <property type="project" value="UniProtKB-UniRule"/>
</dbReference>
<evidence type="ECO:0000256" key="8">
    <source>
        <dbReference type="PIRNR" id="PIRNR006630"/>
    </source>
</evidence>
<dbReference type="PROSITE" id="PS00920">
    <property type="entry name" value="NITRIL_CHT_1"/>
    <property type="match status" value="1"/>
</dbReference>
<dbReference type="Gene3D" id="3.40.50.620">
    <property type="entry name" value="HUPs"/>
    <property type="match status" value="1"/>
</dbReference>
<dbReference type="Pfam" id="PF02540">
    <property type="entry name" value="NAD_synthase"/>
    <property type="match status" value="1"/>
</dbReference>
<dbReference type="FunFam" id="3.40.50.620:FF:000106">
    <property type="entry name" value="Glutamine-dependent NAD(+) synthetase"/>
    <property type="match status" value="1"/>
</dbReference>
<comment type="similarity">
    <text evidence="10">Belongs to the NAD synthetase family.</text>
</comment>
<comment type="similarity">
    <text evidence="2 7 8">In the C-terminal section; belongs to the NAD synthetase family.</text>
</comment>
<evidence type="ECO:0000313" key="12">
    <source>
        <dbReference type="EMBL" id="AFH49207.1"/>
    </source>
</evidence>
<comment type="catalytic activity">
    <reaction evidence="7 8">
        <text>deamido-NAD(+) + L-glutamine + ATP + H2O = L-glutamate + AMP + diphosphate + NAD(+) + H(+)</text>
        <dbReference type="Rhea" id="RHEA:24384"/>
        <dbReference type="ChEBI" id="CHEBI:15377"/>
        <dbReference type="ChEBI" id="CHEBI:15378"/>
        <dbReference type="ChEBI" id="CHEBI:29985"/>
        <dbReference type="ChEBI" id="CHEBI:30616"/>
        <dbReference type="ChEBI" id="CHEBI:33019"/>
        <dbReference type="ChEBI" id="CHEBI:57540"/>
        <dbReference type="ChEBI" id="CHEBI:58359"/>
        <dbReference type="ChEBI" id="CHEBI:58437"/>
        <dbReference type="ChEBI" id="CHEBI:456215"/>
        <dbReference type="EC" id="6.3.5.1"/>
    </reaction>
</comment>
<dbReference type="eggNOG" id="COG0388">
    <property type="taxonomic scope" value="Bacteria"/>
</dbReference>
<comment type="pathway">
    <text evidence="1 7 8">Cofactor biosynthesis; NAD(+) biosynthesis; NAD(+) from deamido-NAD(+) (L-Gln route): step 1/1.</text>
</comment>
<evidence type="ECO:0000256" key="1">
    <source>
        <dbReference type="ARBA" id="ARBA00005188"/>
    </source>
</evidence>
<organism evidence="12 13">
    <name type="scientific">Ignavibacterium album (strain DSM 19864 / JCM 16511 / NBRC 101810 / Mat9-16)</name>
    <dbReference type="NCBI Taxonomy" id="945713"/>
    <lineage>
        <taxon>Bacteria</taxon>
        <taxon>Pseudomonadati</taxon>
        <taxon>Ignavibacteriota</taxon>
        <taxon>Ignavibacteria</taxon>
        <taxon>Ignavibacteriales</taxon>
        <taxon>Ignavibacteriaceae</taxon>
        <taxon>Ignavibacterium</taxon>
    </lineage>
</organism>
<dbReference type="InterPro" id="IPR003010">
    <property type="entry name" value="C-N_Hydrolase"/>
</dbReference>
<dbReference type="Proteomes" id="UP000007394">
    <property type="component" value="Chromosome"/>
</dbReference>
<dbReference type="SUPFAM" id="SSF52402">
    <property type="entry name" value="Adenine nucleotide alpha hydrolases-like"/>
    <property type="match status" value="1"/>
</dbReference>
<dbReference type="GO" id="GO:0004359">
    <property type="term" value="F:glutaminase activity"/>
    <property type="evidence" value="ECO:0007669"/>
    <property type="project" value="InterPro"/>
</dbReference>
<dbReference type="CDD" id="cd07570">
    <property type="entry name" value="GAT_Gln-NAD-synth"/>
    <property type="match status" value="1"/>
</dbReference>
<evidence type="ECO:0000256" key="6">
    <source>
        <dbReference type="ARBA" id="ARBA00023027"/>
    </source>
</evidence>
<dbReference type="CDD" id="cd00553">
    <property type="entry name" value="NAD_synthase"/>
    <property type="match status" value="1"/>
</dbReference>
<feature type="binding site" evidence="7">
    <location>
        <begin position="294"/>
        <end position="301"/>
    </location>
    <ligand>
        <name>ATP</name>
        <dbReference type="ChEBI" id="CHEBI:30616"/>
    </ligand>
</feature>
<dbReference type="InterPro" id="IPR022310">
    <property type="entry name" value="NAD/GMP_synthase"/>
</dbReference>
<evidence type="ECO:0000256" key="9">
    <source>
        <dbReference type="PROSITE-ProRule" id="PRU10139"/>
    </source>
</evidence>
<feature type="domain" description="CN hydrolase" evidence="11">
    <location>
        <begin position="1"/>
        <end position="255"/>
    </location>
</feature>
<comment type="caution">
    <text evidence="7">Lacks conserved residue(s) required for the propagation of feature annotation.</text>
</comment>
<accession>I0AJQ0</accession>
<dbReference type="InterPro" id="IPR014729">
    <property type="entry name" value="Rossmann-like_a/b/a_fold"/>
</dbReference>
<gene>
    <name evidence="7 12" type="primary">nadE</name>
    <name evidence="12" type="ordered locus">IALB_1499</name>
</gene>
<feature type="binding site" evidence="7">
    <location>
        <position position="185"/>
    </location>
    <ligand>
        <name>L-glutamine</name>
        <dbReference type="ChEBI" id="CHEBI:58359"/>
    </ligand>
</feature>
<dbReference type="EMBL" id="CP003418">
    <property type="protein sequence ID" value="AFH49207.1"/>
    <property type="molecule type" value="Genomic_DNA"/>
</dbReference>
<dbReference type="OrthoDB" id="9803818at2"/>
<dbReference type="GO" id="GO:0009435">
    <property type="term" value="P:NAD+ biosynthetic process"/>
    <property type="evidence" value="ECO:0007669"/>
    <property type="project" value="UniProtKB-UniRule"/>
</dbReference>
<dbReference type="PROSITE" id="PS50263">
    <property type="entry name" value="CN_HYDROLASE"/>
    <property type="match status" value="1"/>
</dbReference>